<evidence type="ECO:0000256" key="6">
    <source>
        <dbReference type="SAM" id="Phobius"/>
    </source>
</evidence>
<feature type="transmembrane region" description="Helical" evidence="6">
    <location>
        <begin position="21"/>
        <end position="46"/>
    </location>
</feature>
<evidence type="ECO:0000256" key="1">
    <source>
        <dbReference type="ARBA" id="ARBA00004651"/>
    </source>
</evidence>
<feature type="transmembrane region" description="Helical" evidence="6">
    <location>
        <begin position="382"/>
        <end position="400"/>
    </location>
</feature>
<organism evidence="8 9">
    <name type="scientific">Roseovarius atlanticus</name>
    <dbReference type="NCBI Taxonomy" id="1641875"/>
    <lineage>
        <taxon>Bacteria</taxon>
        <taxon>Pseudomonadati</taxon>
        <taxon>Pseudomonadota</taxon>
        <taxon>Alphaproteobacteria</taxon>
        <taxon>Rhodobacterales</taxon>
        <taxon>Roseobacteraceae</taxon>
        <taxon>Roseovarius</taxon>
    </lineage>
</organism>
<dbReference type="InterPro" id="IPR005829">
    <property type="entry name" value="Sugar_transporter_CS"/>
</dbReference>
<dbReference type="InterPro" id="IPR011701">
    <property type="entry name" value="MFS"/>
</dbReference>
<feature type="transmembrane region" description="Helical" evidence="6">
    <location>
        <begin position="113"/>
        <end position="134"/>
    </location>
</feature>
<keyword evidence="3 6" id="KW-0812">Transmembrane</keyword>
<dbReference type="Gene3D" id="1.20.1720.10">
    <property type="entry name" value="Multidrug resistance protein D"/>
    <property type="match status" value="1"/>
</dbReference>
<dbReference type="InterPro" id="IPR050189">
    <property type="entry name" value="MFS_Efflux_Transporters"/>
</dbReference>
<keyword evidence="9" id="KW-1185">Reference proteome</keyword>
<evidence type="ECO:0000256" key="3">
    <source>
        <dbReference type="ARBA" id="ARBA00022692"/>
    </source>
</evidence>
<protein>
    <submittedName>
        <fullName evidence="8">Multidrug MFS transporter</fullName>
    </submittedName>
</protein>
<dbReference type="EMBL" id="LAXJ01000019">
    <property type="protein sequence ID" value="KRS11431.1"/>
    <property type="molecule type" value="Genomic_DNA"/>
</dbReference>
<feature type="transmembrane region" description="Helical" evidence="6">
    <location>
        <begin position="321"/>
        <end position="341"/>
    </location>
</feature>
<dbReference type="PROSITE" id="PS00216">
    <property type="entry name" value="SUGAR_TRANSPORT_1"/>
    <property type="match status" value="1"/>
</dbReference>
<gene>
    <name evidence="8" type="ORF">XM53_15890</name>
</gene>
<accession>A0A0T5NR86</accession>
<keyword evidence="2" id="KW-1003">Cell membrane</keyword>
<dbReference type="STRING" id="1641875.XM53_15890"/>
<feature type="domain" description="Major facilitator superfamily (MFS) profile" evidence="7">
    <location>
        <begin position="21"/>
        <end position="406"/>
    </location>
</feature>
<dbReference type="OrthoDB" id="9800416at2"/>
<feature type="transmembrane region" description="Helical" evidence="6">
    <location>
        <begin position="58"/>
        <end position="76"/>
    </location>
</feature>
<feature type="transmembrane region" description="Helical" evidence="6">
    <location>
        <begin position="146"/>
        <end position="171"/>
    </location>
</feature>
<dbReference type="RefSeq" id="WP_057795081.1">
    <property type="nucleotide sequence ID" value="NZ_LAXJ01000019.1"/>
</dbReference>
<feature type="transmembrane region" description="Helical" evidence="6">
    <location>
        <begin position="263"/>
        <end position="284"/>
    </location>
</feature>
<keyword evidence="4 6" id="KW-1133">Transmembrane helix</keyword>
<dbReference type="PATRIC" id="fig|1641875.4.peg.992"/>
<dbReference type="PANTHER" id="PTHR43124:SF3">
    <property type="entry name" value="CHLORAMPHENICOL EFFLUX PUMP RV0191"/>
    <property type="match status" value="1"/>
</dbReference>
<evidence type="ECO:0000256" key="5">
    <source>
        <dbReference type="ARBA" id="ARBA00023136"/>
    </source>
</evidence>
<evidence type="ECO:0000313" key="9">
    <source>
        <dbReference type="Proteomes" id="UP000051295"/>
    </source>
</evidence>
<feature type="transmembrane region" description="Helical" evidence="6">
    <location>
        <begin position="177"/>
        <end position="197"/>
    </location>
</feature>
<evidence type="ECO:0000256" key="2">
    <source>
        <dbReference type="ARBA" id="ARBA00022475"/>
    </source>
</evidence>
<keyword evidence="5 6" id="KW-0472">Membrane</keyword>
<sequence length="412" mass="43687">MTAPTDHPATSHAPVIGRPEFVAMMAMLVATVAYTIDAMLPALPAIGTELSPDAPNQAQLVIGSFVLGLGVGTFFVGALSDAYGRKRVITWGAGVYCAGAVLALLAPTLETLLAARVLQGLGAAAARVVAMAIIRDLFKGREMARLMSFIMLVFTLVPAIAPMAGAGIIALYEWRGIFISFLVFSGISVLWMATRLAEPLPRDRRVAFRPQKLLGAAAEVFRYPMVRLSMAVQTLCFAMLFSSISSIQQIMDVTYDRAEEFPFWFAAIAAVAAVGSLVNAALVMRLGMRRLIQMALMIEAGLTLAVLATFLAGGGSFPVYFVWQVTVFFQIGLTLGNLNALALEPLGHIAGMAASITAGLATVGSILLAVPVGLAFNGTPQPLLIGVAIFASLALLLTQFMRKLDREPSQAH</sequence>
<feature type="transmembrane region" description="Helical" evidence="6">
    <location>
        <begin position="296"/>
        <end position="315"/>
    </location>
</feature>
<feature type="transmembrane region" description="Helical" evidence="6">
    <location>
        <begin position="88"/>
        <end position="107"/>
    </location>
</feature>
<reference evidence="8 9" key="1">
    <citation type="submission" date="2015-04" db="EMBL/GenBank/DDBJ databases">
        <title>The draft genome sequence of Roseovarius sp.R12b.</title>
        <authorList>
            <person name="Li G."/>
            <person name="Lai Q."/>
            <person name="Shao Z."/>
            <person name="Yan P."/>
        </authorList>
    </citation>
    <scope>NUCLEOTIDE SEQUENCE [LARGE SCALE GENOMIC DNA]</scope>
    <source>
        <strain evidence="8 9">R12B</strain>
    </source>
</reference>
<dbReference type="PANTHER" id="PTHR43124">
    <property type="entry name" value="PURINE EFFLUX PUMP PBUE"/>
    <property type="match status" value="1"/>
</dbReference>
<dbReference type="InterPro" id="IPR020846">
    <property type="entry name" value="MFS_dom"/>
</dbReference>
<evidence type="ECO:0000313" key="8">
    <source>
        <dbReference type="EMBL" id="KRS11431.1"/>
    </source>
</evidence>
<name>A0A0T5NR86_9RHOB</name>
<dbReference type="GO" id="GO:0005886">
    <property type="term" value="C:plasma membrane"/>
    <property type="evidence" value="ECO:0007669"/>
    <property type="project" value="UniProtKB-SubCell"/>
</dbReference>
<dbReference type="SUPFAM" id="SSF103473">
    <property type="entry name" value="MFS general substrate transporter"/>
    <property type="match status" value="1"/>
</dbReference>
<dbReference type="CDD" id="cd17320">
    <property type="entry name" value="MFS_MdfA_MDR_like"/>
    <property type="match status" value="1"/>
</dbReference>
<dbReference type="Pfam" id="PF07690">
    <property type="entry name" value="MFS_1"/>
    <property type="match status" value="1"/>
</dbReference>
<proteinExistence type="predicted"/>
<comment type="subcellular location">
    <subcellularLocation>
        <location evidence="1">Cell membrane</location>
        <topology evidence="1">Multi-pass membrane protein</topology>
    </subcellularLocation>
</comment>
<dbReference type="InterPro" id="IPR036259">
    <property type="entry name" value="MFS_trans_sf"/>
</dbReference>
<evidence type="ECO:0000256" key="4">
    <source>
        <dbReference type="ARBA" id="ARBA00022989"/>
    </source>
</evidence>
<feature type="transmembrane region" description="Helical" evidence="6">
    <location>
        <begin position="231"/>
        <end position="251"/>
    </location>
</feature>
<dbReference type="GO" id="GO:0022857">
    <property type="term" value="F:transmembrane transporter activity"/>
    <property type="evidence" value="ECO:0007669"/>
    <property type="project" value="InterPro"/>
</dbReference>
<feature type="transmembrane region" description="Helical" evidence="6">
    <location>
        <begin position="353"/>
        <end position="376"/>
    </location>
</feature>
<dbReference type="Proteomes" id="UP000051295">
    <property type="component" value="Unassembled WGS sequence"/>
</dbReference>
<comment type="caution">
    <text evidence="8">The sequence shown here is derived from an EMBL/GenBank/DDBJ whole genome shotgun (WGS) entry which is preliminary data.</text>
</comment>
<dbReference type="PROSITE" id="PS50850">
    <property type="entry name" value="MFS"/>
    <property type="match status" value="1"/>
</dbReference>
<dbReference type="AlphaFoldDB" id="A0A0T5NR86"/>
<evidence type="ECO:0000259" key="7">
    <source>
        <dbReference type="PROSITE" id="PS50850"/>
    </source>
</evidence>